<keyword evidence="3" id="KW-0812">Transmembrane</keyword>
<reference evidence="7 8" key="1">
    <citation type="submission" date="2015-07" db="EMBL/GenBank/DDBJ databases">
        <title>High-quality draft genome sequence of Oceanobacillus caeni HM6, a bacillus isolated from a human feces.</title>
        <authorList>
            <person name="Kumar J."/>
            <person name="Verma M.K."/>
            <person name="Pandey R."/>
            <person name="Bhambi M."/>
            <person name="Chauhan N."/>
        </authorList>
    </citation>
    <scope>NUCLEOTIDE SEQUENCE [LARGE SCALE GENOMIC DNA]</scope>
    <source>
        <strain evidence="7 8">HM6</strain>
    </source>
</reference>
<evidence type="ECO:0000256" key="1">
    <source>
        <dbReference type="ARBA" id="ARBA00004196"/>
    </source>
</evidence>
<comment type="subcellular location">
    <subcellularLocation>
        <location evidence="1">Cell envelope</location>
    </subcellularLocation>
</comment>
<dbReference type="PANTHER" id="PTHR42852:SF6">
    <property type="entry name" value="THIOL:DISULFIDE INTERCHANGE PROTEIN DSBE"/>
    <property type="match status" value="1"/>
</dbReference>
<comment type="caution">
    <text evidence="7">The sequence shown here is derived from an EMBL/GenBank/DDBJ whole genome shotgun (WGS) entry which is preliminary data.</text>
</comment>
<evidence type="ECO:0000259" key="6">
    <source>
        <dbReference type="PROSITE" id="PS51352"/>
    </source>
</evidence>
<keyword evidence="8" id="KW-1185">Reference proteome</keyword>
<evidence type="ECO:0000256" key="4">
    <source>
        <dbReference type="ARBA" id="ARBA00023157"/>
    </source>
</evidence>
<keyword evidence="2" id="KW-0201">Cytochrome c-type biogenesis</keyword>
<gene>
    <name evidence="7" type="ORF">AFL42_11540</name>
</gene>
<evidence type="ECO:0000256" key="5">
    <source>
        <dbReference type="ARBA" id="ARBA00023284"/>
    </source>
</evidence>
<dbReference type="InterPro" id="IPR036249">
    <property type="entry name" value="Thioredoxin-like_sf"/>
</dbReference>
<evidence type="ECO:0000313" key="8">
    <source>
        <dbReference type="Proteomes" id="UP000037854"/>
    </source>
</evidence>
<dbReference type="Gene3D" id="3.40.30.10">
    <property type="entry name" value="Glutaredoxin"/>
    <property type="match status" value="1"/>
</dbReference>
<dbReference type="PROSITE" id="PS51352">
    <property type="entry name" value="THIOREDOXIN_2"/>
    <property type="match status" value="1"/>
</dbReference>
<organism evidence="7 8">
    <name type="scientific">Oceanobacillus caeni</name>
    <dbReference type="NCBI Taxonomy" id="405946"/>
    <lineage>
        <taxon>Bacteria</taxon>
        <taxon>Bacillati</taxon>
        <taxon>Bacillota</taxon>
        <taxon>Bacilli</taxon>
        <taxon>Bacillales</taxon>
        <taxon>Bacillaceae</taxon>
        <taxon>Oceanobacillus</taxon>
    </lineage>
</organism>
<dbReference type="CDD" id="cd02966">
    <property type="entry name" value="TlpA_like_family"/>
    <property type="match status" value="1"/>
</dbReference>
<evidence type="ECO:0000313" key="7">
    <source>
        <dbReference type="EMBL" id="KPH73832.1"/>
    </source>
</evidence>
<sequence length="172" mass="19311">MFRSIILVVLIGATIFAIVSNSKADNSIYRAGDTAPDFQLKQVSHNNNLESVQLSDLKGKGVMLNFWGTWCKPCEAEMPYMETLYPKYHDKGIEILAVSLDNTELVINRFIDKHDLTFPVLHDTTGEIRDLYKVGPIPSTFFIGPDGKIKEVVNGALTLEKLERSLQNILPE</sequence>
<proteinExistence type="predicted"/>
<evidence type="ECO:0000256" key="2">
    <source>
        <dbReference type="ARBA" id="ARBA00022748"/>
    </source>
</evidence>
<dbReference type="SUPFAM" id="SSF52833">
    <property type="entry name" value="Thioredoxin-like"/>
    <property type="match status" value="1"/>
</dbReference>
<dbReference type="NCBIfam" id="NF002854">
    <property type="entry name" value="PRK03147.1"/>
    <property type="match status" value="1"/>
</dbReference>
<dbReference type="InterPro" id="IPR013766">
    <property type="entry name" value="Thioredoxin_domain"/>
</dbReference>
<dbReference type="InterPro" id="IPR000866">
    <property type="entry name" value="AhpC/TSA"/>
</dbReference>
<name>A0ABR5MI33_9BACI</name>
<dbReference type="Pfam" id="PF00578">
    <property type="entry name" value="AhpC-TSA"/>
    <property type="match status" value="1"/>
</dbReference>
<dbReference type="InterPro" id="IPR050553">
    <property type="entry name" value="Thioredoxin_ResA/DsbE_sf"/>
</dbReference>
<dbReference type="Proteomes" id="UP000037854">
    <property type="component" value="Unassembled WGS sequence"/>
</dbReference>
<dbReference type="EMBL" id="LGTK01000040">
    <property type="protein sequence ID" value="KPH73832.1"/>
    <property type="molecule type" value="Genomic_DNA"/>
</dbReference>
<keyword evidence="3" id="KW-0735">Signal-anchor</keyword>
<dbReference type="PANTHER" id="PTHR42852">
    <property type="entry name" value="THIOL:DISULFIDE INTERCHANGE PROTEIN DSBE"/>
    <property type="match status" value="1"/>
</dbReference>
<keyword evidence="5" id="KW-0676">Redox-active center</keyword>
<evidence type="ECO:0000256" key="3">
    <source>
        <dbReference type="ARBA" id="ARBA00022968"/>
    </source>
</evidence>
<feature type="domain" description="Thioredoxin" evidence="6">
    <location>
        <begin position="29"/>
        <end position="171"/>
    </location>
</feature>
<accession>A0ABR5MI33</accession>
<protein>
    <submittedName>
        <fullName evidence="7">Thiol-disulfide oxidoreductase</fullName>
    </submittedName>
</protein>
<keyword evidence="4" id="KW-1015">Disulfide bond</keyword>